<organism evidence="1 2">
    <name type="scientific">Lipomyces kononenkoae</name>
    <name type="common">Yeast</name>
    <dbReference type="NCBI Taxonomy" id="34357"/>
    <lineage>
        <taxon>Eukaryota</taxon>
        <taxon>Fungi</taxon>
        <taxon>Dikarya</taxon>
        <taxon>Ascomycota</taxon>
        <taxon>Saccharomycotina</taxon>
        <taxon>Lipomycetes</taxon>
        <taxon>Lipomycetales</taxon>
        <taxon>Lipomycetaceae</taxon>
        <taxon>Lipomyces</taxon>
    </lineage>
</organism>
<protein>
    <submittedName>
        <fullName evidence="1">Uncharacterized protein</fullName>
    </submittedName>
</protein>
<dbReference type="EMBL" id="MU971340">
    <property type="protein sequence ID" value="KAK9240412.1"/>
    <property type="molecule type" value="Genomic_DNA"/>
</dbReference>
<dbReference type="Proteomes" id="UP001433508">
    <property type="component" value="Unassembled WGS sequence"/>
</dbReference>
<accession>A0ACC3TBZ9</accession>
<name>A0ACC3TBZ9_LIPKO</name>
<comment type="caution">
    <text evidence="1">The sequence shown here is derived from an EMBL/GenBank/DDBJ whole genome shotgun (WGS) entry which is preliminary data.</text>
</comment>
<sequence length="662" mass="70611">MLPFQVPVTASSTVSPSTGRAYDVTQLPNPARAPMVFQQPDLVMRRPVSTEPTVPVGGLTQMQISALESTFADNQRPNPAVRQEIASAFGISPRVIQLWFQERRKRAKDEKLLESTRVEMILAAAGSTRHQATPHKMSAVKVEGDDHIVVPERPTTPPLSRPSSASPIKAQVGEQAPPATPAKTPTRAAPAPPVTPVQRITRDYHTSPTKYASPSEASYASLERSLAVAEAAAKAHNEAAAAAAAAYAQTPYTVVTPGAAGAYFYSPHPSQVHSPVYVAPGTPGFSGAQQAPPIASPFIPMTPSPIASHHPHGQYLISPIPLQRTYSSPGTMPELPQQPQIFSPLAAPSMSESKLAMRRRRQPPPAVRLRRSHSYSATVPGDIPSAPPYMMTFPTPSAPASGTVSPVKSMSVSSPDSRRGQMRRSKSVSSVQCQSPMRTRKSSIGGALGNAAVVYPLAPSSSNSTGSTGSWIQHQQQQAQEDGSKPLTPITPVLSSTGSLVEVDDDGEFDRSYKRVRRHTTKLCEEDHNISTDEDEPEKGIGPSVEISSHSRGKLADRPLQAVVQDLATLPSTAISSVPDTPVMTQFAPTPMSFAEPPTTTTASMHAAAAELFMSPTDCTNTASGISDGELAVLEQNQRLLMLTRQLDDLGIYGYGVLNEFT</sequence>
<proteinExistence type="predicted"/>
<keyword evidence="2" id="KW-1185">Reference proteome</keyword>
<reference evidence="2" key="1">
    <citation type="journal article" date="2024" name="Front. Bioeng. Biotechnol.">
        <title>Genome-scale model development and genomic sequencing of the oleaginous clade Lipomyces.</title>
        <authorList>
            <person name="Czajka J.J."/>
            <person name="Han Y."/>
            <person name="Kim J."/>
            <person name="Mondo S.J."/>
            <person name="Hofstad B.A."/>
            <person name="Robles A."/>
            <person name="Haridas S."/>
            <person name="Riley R."/>
            <person name="LaButti K."/>
            <person name="Pangilinan J."/>
            <person name="Andreopoulos W."/>
            <person name="Lipzen A."/>
            <person name="Yan J."/>
            <person name="Wang M."/>
            <person name="Ng V."/>
            <person name="Grigoriev I.V."/>
            <person name="Spatafora J.W."/>
            <person name="Magnuson J.K."/>
            <person name="Baker S.E."/>
            <person name="Pomraning K.R."/>
        </authorList>
    </citation>
    <scope>NUCLEOTIDE SEQUENCE [LARGE SCALE GENOMIC DNA]</scope>
    <source>
        <strain evidence="2">CBS 7786</strain>
    </source>
</reference>
<evidence type="ECO:0000313" key="1">
    <source>
        <dbReference type="EMBL" id="KAK9240412.1"/>
    </source>
</evidence>
<gene>
    <name evidence="1" type="ORF">V1525DRAFT_230153</name>
</gene>
<evidence type="ECO:0000313" key="2">
    <source>
        <dbReference type="Proteomes" id="UP001433508"/>
    </source>
</evidence>